<dbReference type="FunFam" id="3.40.640.10:FF:000004">
    <property type="entry name" value="Acetylornithine aminotransferase"/>
    <property type="match status" value="1"/>
</dbReference>
<dbReference type="Gene3D" id="3.90.1150.10">
    <property type="entry name" value="Aspartate Aminotransferase, domain 1"/>
    <property type="match status" value="1"/>
</dbReference>
<dbReference type="GO" id="GO:0008483">
    <property type="term" value="F:transaminase activity"/>
    <property type="evidence" value="ECO:0007669"/>
    <property type="project" value="UniProtKB-KW"/>
</dbReference>
<evidence type="ECO:0000313" key="8">
    <source>
        <dbReference type="Proteomes" id="UP000242317"/>
    </source>
</evidence>
<comment type="cofactor">
    <cofactor evidence="1">
        <name>pyridoxal 5'-phosphate</name>
        <dbReference type="ChEBI" id="CHEBI:597326"/>
    </cofactor>
</comment>
<dbReference type="GO" id="GO:0030170">
    <property type="term" value="F:pyridoxal phosphate binding"/>
    <property type="evidence" value="ECO:0007669"/>
    <property type="project" value="InterPro"/>
</dbReference>
<dbReference type="EMBL" id="FMYK01000003">
    <property type="protein sequence ID" value="SDC22443.1"/>
    <property type="molecule type" value="Genomic_DNA"/>
</dbReference>
<dbReference type="CDD" id="cd00610">
    <property type="entry name" value="OAT_like"/>
    <property type="match status" value="1"/>
</dbReference>
<dbReference type="InterPro" id="IPR015421">
    <property type="entry name" value="PyrdxlP-dep_Trfase_major"/>
</dbReference>
<dbReference type="OrthoDB" id="9801052at2"/>
<dbReference type="InterPro" id="IPR004637">
    <property type="entry name" value="Dat"/>
</dbReference>
<dbReference type="RefSeq" id="WP_092618591.1">
    <property type="nucleotide sequence ID" value="NZ_FMYK01000003.1"/>
</dbReference>
<evidence type="ECO:0000256" key="1">
    <source>
        <dbReference type="ARBA" id="ARBA00001933"/>
    </source>
</evidence>
<dbReference type="NCBIfam" id="NF005386">
    <property type="entry name" value="PRK06931.1"/>
    <property type="match status" value="1"/>
</dbReference>
<dbReference type="Gene3D" id="3.40.640.10">
    <property type="entry name" value="Type I PLP-dependent aspartate aminotransferase-like (Major domain)"/>
    <property type="match status" value="1"/>
</dbReference>
<dbReference type="InterPro" id="IPR015422">
    <property type="entry name" value="PyrdxlP-dep_Trfase_small"/>
</dbReference>
<dbReference type="Proteomes" id="UP000242317">
    <property type="component" value="Unassembled WGS sequence"/>
</dbReference>
<organism evidence="7 8">
    <name type="scientific">Acinetobacter marinus</name>
    <dbReference type="NCBI Taxonomy" id="281375"/>
    <lineage>
        <taxon>Bacteria</taxon>
        <taxon>Pseudomonadati</taxon>
        <taxon>Pseudomonadota</taxon>
        <taxon>Gammaproteobacteria</taxon>
        <taxon>Moraxellales</taxon>
        <taxon>Moraxellaceae</taxon>
        <taxon>Acinetobacter</taxon>
    </lineage>
</organism>
<name>A0A1G6JUP8_9GAMM</name>
<evidence type="ECO:0000256" key="4">
    <source>
        <dbReference type="ARBA" id="ARBA00022679"/>
    </source>
</evidence>
<reference evidence="8" key="1">
    <citation type="submission" date="2016-09" db="EMBL/GenBank/DDBJ databases">
        <authorList>
            <person name="Varghese N."/>
            <person name="Submissions S."/>
        </authorList>
    </citation>
    <scope>NUCLEOTIDE SEQUENCE [LARGE SCALE GENOMIC DNA]</scope>
    <source>
        <strain evidence="8">ANC 3699</strain>
    </source>
</reference>
<keyword evidence="8" id="KW-1185">Reference proteome</keyword>
<dbReference type="InterPro" id="IPR049704">
    <property type="entry name" value="Aminotrans_3_PPA_site"/>
</dbReference>
<dbReference type="PROSITE" id="PS00600">
    <property type="entry name" value="AA_TRANSFER_CLASS_3"/>
    <property type="match status" value="1"/>
</dbReference>
<evidence type="ECO:0000256" key="5">
    <source>
        <dbReference type="ARBA" id="ARBA00022898"/>
    </source>
</evidence>
<comment type="similarity">
    <text evidence="2 6">Belongs to the class-III pyridoxal-phosphate-dependent aminotransferase family.</text>
</comment>
<evidence type="ECO:0000313" key="7">
    <source>
        <dbReference type="EMBL" id="SDC22443.1"/>
    </source>
</evidence>
<dbReference type="Pfam" id="PF00202">
    <property type="entry name" value="Aminotran_3"/>
    <property type="match status" value="1"/>
</dbReference>
<gene>
    <name evidence="7" type="ORF">SAMN05421749_103460</name>
</gene>
<dbReference type="InterPro" id="IPR015424">
    <property type="entry name" value="PyrdxlP-dep_Trfase"/>
</dbReference>
<dbReference type="PIRSF" id="PIRSF000521">
    <property type="entry name" value="Transaminase_4ab_Lys_Orn"/>
    <property type="match status" value="1"/>
</dbReference>
<dbReference type="PANTHER" id="PTHR43552">
    <property type="entry name" value="DIAMINOBUTYRATE--2-OXOGLUTARATE AMINOTRANSFERASE"/>
    <property type="match status" value="1"/>
</dbReference>
<dbReference type="PANTHER" id="PTHR43552:SF1">
    <property type="entry name" value="DIAMINOBUTYRATE--2-OXOGLUTARATE AMINOTRANSFERASE"/>
    <property type="match status" value="1"/>
</dbReference>
<keyword evidence="4 7" id="KW-0808">Transferase</keyword>
<protein>
    <submittedName>
        <fullName evidence="7">Diaminobutyrate aminotransferase apoenzyme</fullName>
    </submittedName>
</protein>
<evidence type="ECO:0000256" key="2">
    <source>
        <dbReference type="ARBA" id="ARBA00008954"/>
    </source>
</evidence>
<keyword evidence="5 6" id="KW-0663">Pyridoxal phosphate</keyword>
<dbReference type="SUPFAM" id="SSF53383">
    <property type="entry name" value="PLP-dependent transferases"/>
    <property type="match status" value="1"/>
</dbReference>
<accession>A0A1G6JUP8</accession>
<proteinExistence type="inferred from homology"/>
<sequence length="458" mass="49338">MSVSANDPQTPAKTNEYYLTRQSQMESNVRSYPRKLPLAIAKAKGCWVTDVEGNEYLDCLAGAGTLALGHNHPAVIQSIQDTVASGLPLHTLDLTTPLKDAFTEALLAHMPGGQEEYCLQFCGPTGADATEAAIKLAKTYTGRGTVVSFSGGYHGMTHGALAMTGNLSAKNAVNNLMPGVQFMPYPHEYRCPLGLGGEAGVDALTYLFEDFIQDVESGVTRPAAVILEAIQGEGGVVVAPTKWLQKIREVTEKHNIVLILDEVQAGFARSGKMFAFEHAGIEPDVIVMSKAVGGSLPLAVLAIKRKFDSWQPAGHTGTFRGNQMAMGTGLATLNTIKSEKLAENAQAQGEYLQAELKKLQQELPCIGHVRGRGLMIGIEIVDERQEANHLGAYPADSQLAAEIQRACFENKLMLEKGGRGGTVIRLLCPLIITREECEEVIKRFKKAVSEALTYVRGA</sequence>
<dbReference type="NCBIfam" id="TIGR00709">
    <property type="entry name" value="dat"/>
    <property type="match status" value="1"/>
</dbReference>
<dbReference type="AlphaFoldDB" id="A0A1G6JUP8"/>
<evidence type="ECO:0000256" key="3">
    <source>
        <dbReference type="ARBA" id="ARBA00022576"/>
    </source>
</evidence>
<dbReference type="InterPro" id="IPR005814">
    <property type="entry name" value="Aminotrans_3"/>
</dbReference>
<keyword evidence="3 7" id="KW-0032">Aminotransferase</keyword>
<evidence type="ECO:0000256" key="6">
    <source>
        <dbReference type="RuleBase" id="RU003560"/>
    </source>
</evidence>